<evidence type="ECO:0000259" key="4">
    <source>
        <dbReference type="PROSITE" id="PS01124"/>
    </source>
</evidence>
<evidence type="ECO:0000256" key="2">
    <source>
        <dbReference type="ARBA" id="ARBA00023125"/>
    </source>
</evidence>
<dbReference type="InterPro" id="IPR053142">
    <property type="entry name" value="PchR_regulatory_protein"/>
</dbReference>
<dbReference type="RefSeq" id="WP_016196520.1">
    <property type="nucleotide sequence ID" value="NZ_AQPN01000110.1"/>
</dbReference>
<keyword evidence="6" id="KW-1185">Reference proteome</keyword>
<gene>
    <name evidence="5" type="ORF">ADIARSV_3291</name>
</gene>
<dbReference type="GO" id="GO:0003700">
    <property type="term" value="F:DNA-binding transcription factor activity"/>
    <property type="evidence" value="ECO:0007669"/>
    <property type="project" value="InterPro"/>
</dbReference>
<evidence type="ECO:0000256" key="1">
    <source>
        <dbReference type="ARBA" id="ARBA00023015"/>
    </source>
</evidence>
<keyword evidence="3" id="KW-0804">Transcription</keyword>
<dbReference type="SMART" id="SM00342">
    <property type="entry name" value="HTH_ARAC"/>
    <property type="match status" value="1"/>
</dbReference>
<dbReference type="Proteomes" id="UP000014174">
    <property type="component" value="Unassembled WGS sequence"/>
</dbReference>
<protein>
    <submittedName>
        <fullName evidence="5">Transcriptional regulator, AraC family</fullName>
    </submittedName>
</protein>
<dbReference type="Pfam" id="PF12833">
    <property type="entry name" value="HTH_18"/>
    <property type="match status" value="1"/>
</dbReference>
<dbReference type="AlphaFoldDB" id="R9GPD3"/>
<dbReference type="STRING" id="1150600.ADIARSV_3291"/>
<feature type="domain" description="HTH araC/xylS-type" evidence="4">
    <location>
        <begin position="140"/>
        <end position="239"/>
    </location>
</feature>
<evidence type="ECO:0000313" key="5">
    <source>
        <dbReference type="EMBL" id="EOR93578.1"/>
    </source>
</evidence>
<dbReference type="InterPro" id="IPR018060">
    <property type="entry name" value="HTH_AraC"/>
</dbReference>
<dbReference type="eggNOG" id="COG2207">
    <property type="taxonomic scope" value="Bacteria"/>
</dbReference>
<evidence type="ECO:0000256" key="3">
    <source>
        <dbReference type="ARBA" id="ARBA00023163"/>
    </source>
</evidence>
<dbReference type="GO" id="GO:0043565">
    <property type="term" value="F:sequence-specific DNA binding"/>
    <property type="evidence" value="ECO:0007669"/>
    <property type="project" value="InterPro"/>
</dbReference>
<dbReference type="InterPro" id="IPR020449">
    <property type="entry name" value="Tscrpt_reg_AraC-type_HTH"/>
</dbReference>
<dbReference type="SUPFAM" id="SSF46689">
    <property type="entry name" value="Homeodomain-like"/>
    <property type="match status" value="2"/>
</dbReference>
<keyword evidence="2" id="KW-0238">DNA-binding</keyword>
<proteinExistence type="predicted"/>
<organism evidence="5 6">
    <name type="scientific">Arcticibacter svalbardensis MN12-7</name>
    <dbReference type="NCBI Taxonomy" id="1150600"/>
    <lineage>
        <taxon>Bacteria</taxon>
        <taxon>Pseudomonadati</taxon>
        <taxon>Bacteroidota</taxon>
        <taxon>Sphingobacteriia</taxon>
        <taxon>Sphingobacteriales</taxon>
        <taxon>Sphingobacteriaceae</taxon>
        <taxon>Arcticibacter</taxon>
    </lineage>
</organism>
<dbReference type="PANTHER" id="PTHR47893">
    <property type="entry name" value="REGULATORY PROTEIN PCHR"/>
    <property type="match status" value="1"/>
</dbReference>
<dbReference type="PROSITE" id="PS01124">
    <property type="entry name" value="HTH_ARAC_FAMILY_2"/>
    <property type="match status" value="1"/>
</dbReference>
<evidence type="ECO:0000313" key="6">
    <source>
        <dbReference type="Proteomes" id="UP000014174"/>
    </source>
</evidence>
<dbReference type="EMBL" id="AQPN01000110">
    <property type="protein sequence ID" value="EOR93578.1"/>
    <property type="molecule type" value="Genomic_DNA"/>
</dbReference>
<keyword evidence="1" id="KW-0805">Transcription regulation</keyword>
<dbReference type="PANTHER" id="PTHR47893:SF1">
    <property type="entry name" value="REGULATORY PROTEIN PCHR"/>
    <property type="match status" value="1"/>
</dbReference>
<reference evidence="5 6" key="1">
    <citation type="journal article" date="2013" name="Genome Announc.">
        <title>Draft Genome Sequence of Arcticibacter svalbardensis Strain MN12-7T, a Member of the Family Sphingobacteriaceae Isolated from an Arctic Soil Sample.</title>
        <authorList>
            <person name="Shivaji S."/>
            <person name="Ara S."/>
            <person name="Prasad S."/>
            <person name="Manasa B.P."/>
            <person name="Begum Z."/>
            <person name="Singh A."/>
            <person name="Kumar Pinnaka A."/>
        </authorList>
    </citation>
    <scope>NUCLEOTIDE SEQUENCE [LARGE SCALE GENOMIC DNA]</scope>
    <source>
        <strain evidence="5 6">MN12-7</strain>
    </source>
</reference>
<name>R9GPD3_9SPHI</name>
<dbReference type="Gene3D" id="1.10.10.60">
    <property type="entry name" value="Homeodomain-like"/>
    <property type="match status" value="1"/>
</dbReference>
<dbReference type="OrthoDB" id="799767at2"/>
<accession>R9GPD3</accession>
<comment type="caution">
    <text evidence="5">The sequence shown here is derived from an EMBL/GenBank/DDBJ whole genome shotgun (WGS) entry which is preliminary data.</text>
</comment>
<sequence length="254" mass="28992">MFKVEIKDSKEKILPFGFQQPDYPLVNLYFTSESIKITDFLWTEIPAKNDNLITNTCLMEITLSKEEFLKITDHQLTGTKKTSLPILNIITDILHCSCHPKFKKVYLQTKVCELVIQVLSTASIATSEFQWTEKEKMLFHQLKELIEKNLSKNYSIGDLAMVAGMNRTKMQTGFKDLFGKTIYTYTIDLKMMEAKALLSKEHAVSLKEIASKLGYKHTNHFSAAFKKKFTFSPSSFKKGINLLGALFAALISSY</sequence>
<dbReference type="InterPro" id="IPR009057">
    <property type="entry name" value="Homeodomain-like_sf"/>
</dbReference>
<dbReference type="PRINTS" id="PR00032">
    <property type="entry name" value="HTHARAC"/>
</dbReference>